<accession>A0A4C1SS18</accession>
<dbReference type="EMBL" id="BGZK01003840">
    <property type="protein sequence ID" value="GBP04959.1"/>
    <property type="molecule type" value="Genomic_DNA"/>
</dbReference>
<evidence type="ECO:0000313" key="2">
    <source>
        <dbReference type="EMBL" id="GBP04959.1"/>
    </source>
</evidence>
<proteinExistence type="predicted"/>
<feature type="region of interest" description="Disordered" evidence="1">
    <location>
        <begin position="49"/>
        <end position="72"/>
    </location>
</feature>
<sequence length="108" mass="11985">MLRGIHHWRYRSPPCAASITTSCTITADAQAQPTPCLWEVLTFTTGRRGFTTSGRPLRSPTPSAPATPDRGQNKILIRGSVNFNYKFNFQRSSYGVHNSSDLRDEGLS</sequence>
<reference evidence="2 3" key="1">
    <citation type="journal article" date="2019" name="Commun. Biol.">
        <title>The bagworm genome reveals a unique fibroin gene that provides high tensile strength.</title>
        <authorList>
            <person name="Kono N."/>
            <person name="Nakamura H."/>
            <person name="Ohtoshi R."/>
            <person name="Tomita M."/>
            <person name="Numata K."/>
            <person name="Arakawa K."/>
        </authorList>
    </citation>
    <scope>NUCLEOTIDE SEQUENCE [LARGE SCALE GENOMIC DNA]</scope>
</reference>
<protein>
    <submittedName>
        <fullName evidence="2">Uncharacterized protein</fullName>
    </submittedName>
</protein>
<evidence type="ECO:0000313" key="3">
    <source>
        <dbReference type="Proteomes" id="UP000299102"/>
    </source>
</evidence>
<evidence type="ECO:0000256" key="1">
    <source>
        <dbReference type="SAM" id="MobiDB-lite"/>
    </source>
</evidence>
<dbReference type="PROSITE" id="PS51257">
    <property type="entry name" value="PROKAR_LIPOPROTEIN"/>
    <property type="match status" value="1"/>
</dbReference>
<dbReference type="Proteomes" id="UP000299102">
    <property type="component" value="Unassembled WGS sequence"/>
</dbReference>
<comment type="caution">
    <text evidence="2">The sequence shown here is derived from an EMBL/GenBank/DDBJ whole genome shotgun (WGS) entry which is preliminary data.</text>
</comment>
<name>A0A4C1SS18_EUMVA</name>
<keyword evidence="3" id="KW-1185">Reference proteome</keyword>
<dbReference type="AlphaFoldDB" id="A0A4C1SS18"/>
<gene>
    <name evidence="2" type="ORF">EVAR_91083_1</name>
</gene>
<organism evidence="2 3">
    <name type="scientific">Eumeta variegata</name>
    <name type="common">Bagworm moth</name>
    <name type="synonym">Eumeta japonica</name>
    <dbReference type="NCBI Taxonomy" id="151549"/>
    <lineage>
        <taxon>Eukaryota</taxon>
        <taxon>Metazoa</taxon>
        <taxon>Ecdysozoa</taxon>
        <taxon>Arthropoda</taxon>
        <taxon>Hexapoda</taxon>
        <taxon>Insecta</taxon>
        <taxon>Pterygota</taxon>
        <taxon>Neoptera</taxon>
        <taxon>Endopterygota</taxon>
        <taxon>Lepidoptera</taxon>
        <taxon>Glossata</taxon>
        <taxon>Ditrysia</taxon>
        <taxon>Tineoidea</taxon>
        <taxon>Psychidae</taxon>
        <taxon>Oiketicinae</taxon>
        <taxon>Eumeta</taxon>
    </lineage>
</organism>